<sequence>MTRRIIDEKLSVGGQPSLAEIAALGGEGVTLLINNRPDGETPGQPGGAAERAAAEGAGLAYLDLPVTRETITRAAIERFHAAVTGAPGPVFAHCAGGTRSLTLWVLGEVLAGKLRREDIPAYAARHGYDLSGALRWLEANDAAGAPR</sequence>
<dbReference type="Pfam" id="PF04273">
    <property type="entry name" value="BLH_phosphatase"/>
    <property type="match status" value="1"/>
</dbReference>
<protein>
    <submittedName>
        <fullName evidence="2">Beta-lactamase hydrolase-like protein</fullName>
    </submittedName>
</protein>
<organism evidence="2 3">
    <name type="scientific">Methylobacterium organophilum</name>
    <dbReference type="NCBI Taxonomy" id="410"/>
    <lineage>
        <taxon>Bacteria</taxon>
        <taxon>Pseudomonadati</taxon>
        <taxon>Pseudomonadota</taxon>
        <taxon>Alphaproteobacteria</taxon>
        <taxon>Hyphomicrobiales</taxon>
        <taxon>Methylobacteriaceae</taxon>
        <taxon>Methylobacterium</taxon>
    </lineage>
</organism>
<dbReference type="Gene3D" id="3.90.190.10">
    <property type="entry name" value="Protein tyrosine phosphatase superfamily"/>
    <property type="match status" value="1"/>
</dbReference>
<dbReference type="EMBL" id="BPQV01000010">
    <property type="protein sequence ID" value="GJE28501.1"/>
    <property type="molecule type" value="Genomic_DNA"/>
</dbReference>
<feature type="domain" description="Beta-lactamase hydrolase-like protein phosphatase-like" evidence="1">
    <location>
        <begin position="4"/>
        <end position="110"/>
    </location>
</feature>
<dbReference type="Proteomes" id="UP001055156">
    <property type="component" value="Unassembled WGS sequence"/>
</dbReference>
<dbReference type="InterPro" id="IPR005939">
    <property type="entry name" value="BLH_phosphatase-like"/>
</dbReference>
<gene>
    <name evidence="2" type="primary">blh</name>
    <name evidence="2" type="ORF">LKMONMHP_3372</name>
</gene>
<name>A0ABQ4TA02_METOR</name>
<comment type="caution">
    <text evidence="2">The sequence shown here is derived from an EMBL/GenBank/DDBJ whole genome shotgun (WGS) entry which is preliminary data.</text>
</comment>
<evidence type="ECO:0000259" key="1">
    <source>
        <dbReference type="Pfam" id="PF04273"/>
    </source>
</evidence>
<reference evidence="2" key="2">
    <citation type="submission" date="2021-08" db="EMBL/GenBank/DDBJ databases">
        <authorList>
            <person name="Tani A."/>
            <person name="Ola A."/>
            <person name="Ogura Y."/>
            <person name="Katsura K."/>
            <person name="Hayashi T."/>
        </authorList>
    </citation>
    <scope>NUCLEOTIDE SEQUENCE</scope>
    <source>
        <strain evidence="2">NBRC 15689</strain>
    </source>
</reference>
<reference evidence="2" key="1">
    <citation type="journal article" date="2021" name="Front. Microbiol.">
        <title>Comprehensive Comparative Genomics and Phenotyping of Methylobacterium Species.</title>
        <authorList>
            <person name="Alessa O."/>
            <person name="Ogura Y."/>
            <person name="Fujitani Y."/>
            <person name="Takami H."/>
            <person name="Hayashi T."/>
            <person name="Sahin N."/>
            <person name="Tani A."/>
        </authorList>
    </citation>
    <scope>NUCLEOTIDE SEQUENCE</scope>
    <source>
        <strain evidence="2">NBRC 15689</strain>
    </source>
</reference>
<dbReference type="SUPFAM" id="SSF52799">
    <property type="entry name" value="(Phosphotyrosine protein) phosphatases II"/>
    <property type="match status" value="1"/>
</dbReference>
<accession>A0ABQ4TA02</accession>
<keyword evidence="3" id="KW-1185">Reference proteome</keyword>
<dbReference type="InterPro" id="IPR029021">
    <property type="entry name" value="Prot-tyrosine_phosphatase-like"/>
</dbReference>
<evidence type="ECO:0000313" key="3">
    <source>
        <dbReference type="Proteomes" id="UP001055156"/>
    </source>
</evidence>
<dbReference type="NCBIfam" id="TIGR01244">
    <property type="entry name" value="TIGR01244 family sulfur transferase"/>
    <property type="match status" value="1"/>
</dbReference>
<evidence type="ECO:0000313" key="2">
    <source>
        <dbReference type="EMBL" id="GJE28501.1"/>
    </source>
</evidence>
<proteinExistence type="predicted"/>
<dbReference type="RefSeq" id="WP_238312446.1">
    <property type="nucleotide sequence ID" value="NZ_BPQV01000010.1"/>
</dbReference>